<accession>A0A2S7C5J6</accession>
<dbReference type="InterPro" id="IPR028962">
    <property type="entry name" value="Imm10"/>
</dbReference>
<protein>
    <submittedName>
        <fullName evidence="1">Uncharacterized protein</fullName>
    </submittedName>
</protein>
<reference evidence="1 2" key="1">
    <citation type="submission" date="2016-08" db="EMBL/GenBank/DDBJ databases">
        <authorList>
            <person name="Seilhamer J.J."/>
        </authorList>
    </citation>
    <scope>NUCLEOTIDE SEQUENCE [LARGE SCALE GENOMIC DNA]</scope>
    <source>
        <strain evidence="1 2">CFBP4690</strain>
    </source>
</reference>
<proteinExistence type="predicted"/>
<sequence>MDKMYSFNAKDISVEDDGYAVVVGLVDDPSNPSKFLILQRTKFPDAQDKALGLDKMHIEIAGEKSRYGGVECIEIKGIKLKLNISSAARSELELEGDIEVNLPEEAEMEKLKKSLAEMCQADGVKFIK</sequence>
<gene>
    <name evidence="1" type="ORF">XcodCFBP4690_21400</name>
</gene>
<organism evidence="1 2">
    <name type="scientific">Xanthomonas codiaei</name>
    <dbReference type="NCBI Taxonomy" id="56463"/>
    <lineage>
        <taxon>Bacteria</taxon>
        <taxon>Pseudomonadati</taxon>
        <taxon>Pseudomonadota</taxon>
        <taxon>Gammaproteobacteria</taxon>
        <taxon>Lysobacterales</taxon>
        <taxon>Lysobacteraceae</taxon>
        <taxon>Xanthomonas</taxon>
    </lineage>
</organism>
<dbReference type="AlphaFoldDB" id="A0A2S7C5J6"/>
<dbReference type="Proteomes" id="UP000237872">
    <property type="component" value="Unassembled WGS sequence"/>
</dbReference>
<name>A0A2S7C5J6_9XANT</name>
<evidence type="ECO:0000313" key="2">
    <source>
        <dbReference type="Proteomes" id="UP000237872"/>
    </source>
</evidence>
<comment type="caution">
    <text evidence="1">The sequence shown here is derived from an EMBL/GenBank/DDBJ whole genome shotgun (WGS) entry which is preliminary data.</text>
</comment>
<dbReference type="Pfam" id="PF15588">
    <property type="entry name" value="Imm10"/>
    <property type="match status" value="1"/>
</dbReference>
<evidence type="ECO:0000313" key="1">
    <source>
        <dbReference type="EMBL" id="PPU56857.1"/>
    </source>
</evidence>
<dbReference type="EMBL" id="MDEC01000052">
    <property type="protein sequence ID" value="PPU56857.1"/>
    <property type="molecule type" value="Genomic_DNA"/>
</dbReference>